<comment type="caution">
    <text evidence="1">The sequence shown here is derived from an EMBL/GenBank/DDBJ whole genome shotgun (WGS) entry which is preliminary data.</text>
</comment>
<proteinExistence type="predicted"/>
<dbReference type="Proteomes" id="UP000013201">
    <property type="component" value="Unassembled WGS sequence"/>
</dbReference>
<sequence length="93" mass="9327">MPIVGQCALILLGLVALTLSPPVSGRMLLVPLTAQARAALAPVAIAHGARLVAAGPWAGSLLIEGRRDRLALTMLGHGVIAVATNRTGCGGTV</sequence>
<reference evidence="2" key="2">
    <citation type="submission" date="2013-04" db="EMBL/GenBank/DDBJ databases">
        <title>Bisphenol A degrading Sphingobium sp. strain BiD32.</title>
        <authorList>
            <person name="Nielsen J.L."/>
            <person name="Zhou N.A."/>
            <person name="Kjeldal H."/>
        </authorList>
    </citation>
    <scope>NUCLEOTIDE SEQUENCE [LARGE SCALE GENOMIC DNA]</scope>
    <source>
        <strain evidence="2">BiD32</strain>
    </source>
</reference>
<evidence type="ECO:0000313" key="1">
    <source>
        <dbReference type="EMBL" id="CCW18235.1"/>
    </source>
</evidence>
<reference evidence="1 2" key="1">
    <citation type="submission" date="2013-03" db="EMBL/GenBank/DDBJ databases">
        <authorList>
            <person name="Le V."/>
        </authorList>
    </citation>
    <scope>NUCLEOTIDE SEQUENCE [LARGE SCALE GENOMIC DNA]</scope>
    <source>
        <strain evidence="1 2">BiD32</strain>
    </source>
</reference>
<dbReference type="RefSeq" id="WP_006958089.1">
    <property type="nucleotide sequence ID" value="NZ_CAVK010000127.1"/>
</dbReference>
<keyword evidence="2" id="KW-1185">Reference proteome</keyword>
<name>N1MM25_9SPHN</name>
<protein>
    <submittedName>
        <fullName evidence="1">Uncharacterized protein</fullName>
    </submittedName>
</protein>
<dbReference type="EMBL" id="CAVK010000127">
    <property type="protein sequence ID" value="CCW18235.1"/>
    <property type="molecule type" value="Genomic_DNA"/>
</dbReference>
<evidence type="ECO:0000313" key="2">
    <source>
        <dbReference type="Proteomes" id="UP000013201"/>
    </source>
</evidence>
<organism evidence="1 2">
    <name type="scientific">Sphingobium indicum BiD32</name>
    <dbReference type="NCBI Taxonomy" id="1301087"/>
    <lineage>
        <taxon>Bacteria</taxon>
        <taxon>Pseudomonadati</taxon>
        <taxon>Pseudomonadota</taxon>
        <taxon>Alphaproteobacteria</taxon>
        <taxon>Sphingomonadales</taxon>
        <taxon>Sphingomonadaceae</taxon>
        <taxon>Sphingobium</taxon>
    </lineage>
</organism>
<accession>N1MM25</accession>
<gene>
    <name evidence="1" type="ORF">EBBID32_25860</name>
</gene>
<dbReference type="AlphaFoldDB" id="N1MM25"/>